<organism evidence="7 8">
    <name type="scientific">Mesorhizobium australicum</name>
    <dbReference type="NCBI Taxonomy" id="536018"/>
    <lineage>
        <taxon>Bacteria</taxon>
        <taxon>Pseudomonadati</taxon>
        <taxon>Pseudomonadota</taxon>
        <taxon>Alphaproteobacteria</taxon>
        <taxon>Hyphomicrobiales</taxon>
        <taxon>Phyllobacteriaceae</taxon>
        <taxon>Mesorhizobium</taxon>
    </lineage>
</organism>
<feature type="signal peptide" evidence="5">
    <location>
        <begin position="1"/>
        <end position="21"/>
    </location>
</feature>
<dbReference type="Proteomes" id="UP000193083">
    <property type="component" value="Unassembled WGS sequence"/>
</dbReference>
<dbReference type="InterPro" id="IPR028081">
    <property type="entry name" value="Leu-bd"/>
</dbReference>
<evidence type="ECO:0000313" key="7">
    <source>
        <dbReference type="EMBL" id="SMH36552.1"/>
    </source>
</evidence>
<reference evidence="7 8" key="1">
    <citation type="submission" date="2017-04" db="EMBL/GenBank/DDBJ databases">
        <authorList>
            <person name="Afonso C.L."/>
            <person name="Miller P.J."/>
            <person name="Scott M.A."/>
            <person name="Spackman E."/>
            <person name="Goraichik I."/>
            <person name="Dimitrov K.M."/>
            <person name="Suarez D.L."/>
            <person name="Swayne D.E."/>
        </authorList>
    </citation>
    <scope>NUCLEOTIDE SEQUENCE [LARGE SCALE GENOMIC DNA]</scope>
    <source>
        <strain evidence="7 8">B5P</strain>
    </source>
</reference>
<feature type="domain" description="Leucine-binding protein" evidence="6">
    <location>
        <begin position="24"/>
        <end position="365"/>
    </location>
</feature>
<dbReference type="EMBL" id="FXBL01000004">
    <property type="protein sequence ID" value="SMH36552.1"/>
    <property type="molecule type" value="Genomic_DNA"/>
</dbReference>
<dbReference type="InterPro" id="IPR000709">
    <property type="entry name" value="Leu_Ile_Val-bd"/>
</dbReference>
<dbReference type="InterPro" id="IPR051010">
    <property type="entry name" value="BCAA_transport"/>
</dbReference>
<dbReference type="Pfam" id="PF13458">
    <property type="entry name" value="Peripla_BP_6"/>
    <property type="match status" value="1"/>
</dbReference>
<dbReference type="PANTHER" id="PTHR30483:SF6">
    <property type="entry name" value="PERIPLASMIC BINDING PROTEIN OF ABC TRANSPORTER FOR NATURAL AMINO ACIDS"/>
    <property type="match status" value="1"/>
</dbReference>
<proteinExistence type="inferred from homology"/>
<sequence length="378" mass="39896">MLRTLTLAGLVISAVGLTAHAQEKIQIGAAMPITGPVAHGALQEKRGLEIALEEINAKGGVLGKQIELLYEDNQCNPSLAVTVTNKLLEAGVPAVLGQQCSSAVLATMPLFQKAEVPLVSSIATNPKISQLAGVGGNPWVFRLNPSDRELAVANVNYLASLGGIQKIAIVAESTDYGRGGADAFAEAAKDKGLEVVSTDFHPLGAPDFTTIIARLQNNGAQAVAVYQAHADNANFARQAHSMGLKTVMTGKLSLDGDTFAELIKQGAYDDAVTAFPYSPAVDTPENKDFAARVLAKYGESATYETFAGYESLHILAQAIERAGSAEPKAIRDALVKTSYKSMIGATVDFDDHNQAHNNAVIITVKDRVLGVRDVFPTK</sequence>
<dbReference type="AlphaFoldDB" id="A0A1X7NHD7"/>
<evidence type="ECO:0000313" key="8">
    <source>
        <dbReference type="Proteomes" id="UP000193083"/>
    </source>
</evidence>
<keyword evidence="2" id="KW-0813">Transport</keyword>
<keyword evidence="8" id="KW-1185">Reference proteome</keyword>
<keyword evidence="3 5" id="KW-0732">Signal</keyword>
<evidence type="ECO:0000256" key="2">
    <source>
        <dbReference type="ARBA" id="ARBA00022448"/>
    </source>
</evidence>
<dbReference type="PANTHER" id="PTHR30483">
    <property type="entry name" value="LEUCINE-SPECIFIC-BINDING PROTEIN"/>
    <property type="match status" value="1"/>
</dbReference>
<dbReference type="PRINTS" id="PR00337">
    <property type="entry name" value="LEUILEVALBP"/>
</dbReference>
<comment type="similarity">
    <text evidence="1">Belongs to the leucine-binding protein family.</text>
</comment>
<dbReference type="Gene3D" id="3.40.50.2300">
    <property type="match status" value="2"/>
</dbReference>
<protein>
    <submittedName>
        <fullName evidence="7">Amino acid/amide ABC transporter substrate-binding protein, HAAT family</fullName>
    </submittedName>
</protein>
<dbReference type="CDD" id="cd19980">
    <property type="entry name" value="PBP1_ABC_ligand_binding-like"/>
    <property type="match status" value="1"/>
</dbReference>
<evidence type="ECO:0000256" key="1">
    <source>
        <dbReference type="ARBA" id="ARBA00010062"/>
    </source>
</evidence>
<evidence type="ECO:0000256" key="4">
    <source>
        <dbReference type="ARBA" id="ARBA00022970"/>
    </source>
</evidence>
<evidence type="ECO:0000256" key="3">
    <source>
        <dbReference type="ARBA" id="ARBA00022729"/>
    </source>
</evidence>
<evidence type="ECO:0000256" key="5">
    <source>
        <dbReference type="SAM" id="SignalP"/>
    </source>
</evidence>
<gene>
    <name evidence="7" type="ORF">SAMN02982922_1778</name>
</gene>
<dbReference type="InterPro" id="IPR028082">
    <property type="entry name" value="Peripla_BP_I"/>
</dbReference>
<evidence type="ECO:0000259" key="6">
    <source>
        <dbReference type="Pfam" id="PF13458"/>
    </source>
</evidence>
<accession>A0A1X7NHD7</accession>
<feature type="chain" id="PRO_5012281868" evidence="5">
    <location>
        <begin position="22"/>
        <end position="378"/>
    </location>
</feature>
<name>A0A1X7NHD7_9HYPH</name>
<dbReference type="RefSeq" id="WP_176247472.1">
    <property type="nucleotide sequence ID" value="NZ_FXBL01000004.1"/>
</dbReference>
<dbReference type="GO" id="GO:0006865">
    <property type="term" value="P:amino acid transport"/>
    <property type="evidence" value="ECO:0007669"/>
    <property type="project" value="UniProtKB-KW"/>
</dbReference>
<dbReference type="SUPFAM" id="SSF53822">
    <property type="entry name" value="Periplasmic binding protein-like I"/>
    <property type="match status" value="1"/>
</dbReference>
<keyword evidence="4" id="KW-0029">Amino-acid transport</keyword>